<evidence type="ECO:0000313" key="2">
    <source>
        <dbReference type="Proteomes" id="UP000009376"/>
    </source>
</evidence>
<gene>
    <name evidence="1" type="ORF">BJBARM5_0326</name>
</gene>
<dbReference type="EMBL" id="GG745550">
    <property type="protein sequence ID" value="EFD92952.1"/>
    <property type="molecule type" value="Genomic_DNA"/>
</dbReference>
<reference evidence="1" key="1">
    <citation type="journal article" date="2010" name="Proc. Natl. Acad. Sci. U.S.A.">
        <title>Enigmatic, ultrasmall, uncultivated Archaea.</title>
        <authorList>
            <person name="Baker B.J."/>
            <person name="Comolli L.R."/>
            <person name="Dick G.J."/>
            <person name="Hauser L.J."/>
            <person name="Hyatt D."/>
            <person name="Dill B.D."/>
            <person name="Land M.L."/>
            <person name="Verberkmoes N.C."/>
            <person name="Hettich R.L."/>
            <person name="Banfield J.F."/>
        </authorList>
    </citation>
    <scope>NUCLEOTIDE SEQUENCE [LARGE SCALE GENOMIC DNA]</scope>
</reference>
<dbReference type="Proteomes" id="UP000009376">
    <property type="component" value="Unassembled WGS sequence"/>
</dbReference>
<protein>
    <submittedName>
        <fullName evidence="1">Uncharacterized protein</fullName>
    </submittedName>
</protein>
<name>D6GV25_PARA5</name>
<organism evidence="1 2">
    <name type="scientific">Candidatus Parvarchaeum acidophilus ARMAN-5</name>
    <dbReference type="NCBI Taxonomy" id="662762"/>
    <lineage>
        <taxon>Archaea</taxon>
        <taxon>Candidatus Parvarchaeota</taxon>
        <taxon>Candidatus Parvarchaeum</taxon>
    </lineage>
</organism>
<evidence type="ECO:0000313" key="1">
    <source>
        <dbReference type="EMBL" id="EFD92952.1"/>
    </source>
</evidence>
<accession>D6GV25</accession>
<dbReference type="AlphaFoldDB" id="D6GV25"/>
<sequence length="246" mass="29695">MVKRTLEEVLIENTIDNNPSILHKLMQISSYSYIENNRDNIMYADGEYPLYIHSNVKRPAKNRYGKRRSDTERWNADLAIVYKENERKICEIVEIETIRADRLLEHRKKHIIKKIKTVERAYKSRDINGIFADVDEIRFSLSLNAVNLNKYSRYKTARNISQKINCERNKGYKEEKLSLYRIYMLKEELFSYCRDSDEKNLLMNFNTTMPKNIWKKPIKKIMTELYYDLKDSKNTDNLYEYRPFNR</sequence>
<proteinExistence type="predicted"/>